<feature type="region of interest" description="Disordered" evidence="1">
    <location>
        <begin position="278"/>
        <end position="297"/>
    </location>
</feature>
<feature type="region of interest" description="Disordered" evidence="1">
    <location>
        <begin position="516"/>
        <end position="558"/>
    </location>
</feature>
<sequence>MATDYKSIVNDLENDEHAFAPIYRRMDVDRDMMNLVDYVMMDSQNPPQMVPDIVNVTLNMPSYMATNILTDIGSASEQVIVESRDADFDTHYVEDFTRALFDSANERNKKLGWLTLNSFTDGQLAIRGRAARRILFRKGKDGKLVTDIANWDTRFVTYLLGDDGLKMAAYHIKRSQDLLEAQYNVKVAQKMGDLLDVWDDTHNEIWIEGNKVFEQRHEYGFTPVVYEIVALGSGGILLDLDNKSAEGESIFFMIRGIVPELNRLASIMQTLNLKAAKPPMQSATKEGGRATPADYPEMGDTIPVEVGGGITPINYGDAQRSAAIAQQTLLASFEAGGITATELGLLGQPSASGVALLIAGEGRDRIFTPRLRSKGNINSASAKMAIKQTVQAFGKGSIEVGIEGYEETFDLGKLDGNYKINFGYSVTSQEVEAGRASLAAAYGNLMSDHTKRREVLHFDDPDGEEDLLRAQRAEQTSPSVSKFKEIESLVALHRDFEAELLAAELGLDIDRLLAGEVPQPQAQPQQEDEPTQVLSLHGGERGRANGGNAARSREEGLL</sequence>
<comment type="caution">
    <text evidence="2">The sequence shown here is derived from an EMBL/GenBank/DDBJ whole genome shotgun (WGS) entry which is preliminary data.</text>
</comment>
<organism evidence="2">
    <name type="scientific">marine sediment metagenome</name>
    <dbReference type="NCBI Taxonomy" id="412755"/>
    <lineage>
        <taxon>unclassified sequences</taxon>
        <taxon>metagenomes</taxon>
        <taxon>ecological metagenomes</taxon>
    </lineage>
</organism>
<name>A0A0F9FSP1_9ZZZZ</name>
<dbReference type="AlphaFoldDB" id="A0A0F9FSP1"/>
<evidence type="ECO:0000313" key="2">
    <source>
        <dbReference type="EMBL" id="KKL89544.1"/>
    </source>
</evidence>
<proteinExistence type="predicted"/>
<evidence type="ECO:0008006" key="3">
    <source>
        <dbReference type="Google" id="ProtNLM"/>
    </source>
</evidence>
<feature type="compositionally biased region" description="Low complexity" evidence="1">
    <location>
        <begin position="516"/>
        <end position="525"/>
    </location>
</feature>
<accession>A0A0F9FSP1</accession>
<gene>
    <name evidence="2" type="ORF">LCGC14_1913620</name>
</gene>
<evidence type="ECO:0000256" key="1">
    <source>
        <dbReference type="SAM" id="MobiDB-lite"/>
    </source>
</evidence>
<protein>
    <recommendedName>
        <fullName evidence="3">Portal protein</fullName>
    </recommendedName>
</protein>
<dbReference type="EMBL" id="LAZR01020257">
    <property type="protein sequence ID" value="KKL89544.1"/>
    <property type="molecule type" value="Genomic_DNA"/>
</dbReference>
<reference evidence="2" key="1">
    <citation type="journal article" date="2015" name="Nature">
        <title>Complex archaea that bridge the gap between prokaryotes and eukaryotes.</title>
        <authorList>
            <person name="Spang A."/>
            <person name="Saw J.H."/>
            <person name="Jorgensen S.L."/>
            <person name="Zaremba-Niedzwiedzka K."/>
            <person name="Martijn J."/>
            <person name="Lind A.E."/>
            <person name="van Eijk R."/>
            <person name="Schleper C."/>
            <person name="Guy L."/>
            <person name="Ettema T.J."/>
        </authorList>
    </citation>
    <scope>NUCLEOTIDE SEQUENCE</scope>
</reference>